<evidence type="ECO:0000313" key="12">
    <source>
        <dbReference type="Proteomes" id="UP000483035"/>
    </source>
</evidence>
<evidence type="ECO:0000256" key="8">
    <source>
        <dbReference type="ARBA" id="ARBA00023316"/>
    </source>
</evidence>
<dbReference type="CDD" id="cd16913">
    <property type="entry name" value="YkuD_like"/>
    <property type="match status" value="1"/>
</dbReference>
<dbReference type="GO" id="GO:0005576">
    <property type="term" value="C:extracellular region"/>
    <property type="evidence" value="ECO:0007669"/>
    <property type="project" value="TreeGrafter"/>
</dbReference>
<dbReference type="FunFam" id="2.40.440.10:FF:000002">
    <property type="entry name" value="L,D-transpeptidase ErfK/SrfK"/>
    <property type="match status" value="1"/>
</dbReference>
<dbReference type="InterPro" id="IPR038063">
    <property type="entry name" value="Transpep_catalytic_dom"/>
</dbReference>
<comment type="pathway">
    <text evidence="1 9">Cell wall biogenesis; peptidoglycan biosynthesis.</text>
</comment>
<dbReference type="GO" id="GO:0071555">
    <property type="term" value="P:cell wall organization"/>
    <property type="evidence" value="ECO:0007669"/>
    <property type="project" value="UniProtKB-UniRule"/>
</dbReference>
<keyword evidence="3" id="KW-0328">Glycosyltransferase</keyword>
<dbReference type="PANTHER" id="PTHR30582:SF24">
    <property type="entry name" value="L,D-TRANSPEPTIDASE ERFK_SRFK-RELATED"/>
    <property type="match status" value="1"/>
</dbReference>
<dbReference type="GO" id="GO:0016757">
    <property type="term" value="F:glycosyltransferase activity"/>
    <property type="evidence" value="ECO:0007669"/>
    <property type="project" value="UniProtKB-KW"/>
</dbReference>
<keyword evidence="4" id="KW-0808">Transferase</keyword>
<accession>A0A6L9UAL6</accession>
<organism evidence="11 12">
    <name type="scientific">Rhizobium lusitanum</name>
    <dbReference type="NCBI Taxonomy" id="293958"/>
    <lineage>
        <taxon>Bacteria</taxon>
        <taxon>Pseudomonadati</taxon>
        <taxon>Pseudomonadota</taxon>
        <taxon>Alphaproteobacteria</taxon>
        <taxon>Hyphomicrobiales</taxon>
        <taxon>Rhizobiaceae</taxon>
        <taxon>Rhizobium/Agrobacterium group</taxon>
        <taxon>Rhizobium</taxon>
    </lineage>
</organism>
<dbReference type="Pfam" id="PF03734">
    <property type="entry name" value="YkuD"/>
    <property type="match status" value="1"/>
</dbReference>
<reference evidence="11 12" key="1">
    <citation type="submission" date="2019-12" db="EMBL/GenBank/DDBJ databases">
        <title>Rhizobium genotypes associated with high levels of biological nitrogen fixation by grain legumes in a temperate-maritime cropping system.</title>
        <authorList>
            <person name="Maluk M."/>
            <person name="Francesc Ferrando Molina F."/>
            <person name="Lopez Del Egido L."/>
            <person name="Lafos M."/>
            <person name="Langarica-Fuentes A."/>
            <person name="Gebre Yohannes G."/>
            <person name="Young M.W."/>
            <person name="Martin P."/>
            <person name="Gantlett R."/>
            <person name="Kenicer G."/>
            <person name="Hawes C."/>
            <person name="Begg G.S."/>
            <person name="Quilliam R.S."/>
            <person name="Squire G.R."/>
            <person name="Poole P.S."/>
            <person name="Young P.W."/>
            <person name="Iannetta P.M."/>
            <person name="James E.K."/>
        </authorList>
    </citation>
    <scope>NUCLEOTIDE SEQUENCE [LARGE SCALE GENOMIC DNA]</scope>
    <source>
        <strain evidence="11 12">JHI1118</strain>
    </source>
</reference>
<gene>
    <name evidence="11" type="ORF">GR212_22450</name>
</gene>
<evidence type="ECO:0000256" key="1">
    <source>
        <dbReference type="ARBA" id="ARBA00004752"/>
    </source>
</evidence>
<dbReference type="PROSITE" id="PS52029">
    <property type="entry name" value="LD_TPASE"/>
    <property type="match status" value="1"/>
</dbReference>
<dbReference type="GO" id="GO:0071972">
    <property type="term" value="F:peptidoglycan L,D-transpeptidase activity"/>
    <property type="evidence" value="ECO:0007669"/>
    <property type="project" value="TreeGrafter"/>
</dbReference>
<keyword evidence="7 9" id="KW-0573">Peptidoglycan synthesis</keyword>
<dbReference type="SUPFAM" id="SSF141523">
    <property type="entry name" value="L,D-transpeptidase catalytic domain-like"/>
    <property type="match status" value="1"/>
</dbReference>
<evidence type="ECO:0000256" key="2">
    <source>
        <dbReference type="ARBA" id="ARBA00005992"/>
    </source>
</evidence>
<dbReference type="GO" id="GO:0008360">
    <property type="term" value="P:regulation of cell shape"/>
    <property type="evidence" value="ECO:0007669"/>
    <property type="project" value="UniProtKB-UniRule"/>
</dbReference>
<feature type="domain" description="L,D-TPase catalytic" evidence="10">
    <location>
        <begin position="62"/>
        <end position="195"/>
    </location>
</feature>
<dbReference type="InterPro" id="IPR050979">
    <property type="entry name" value="LD-transpeptidase"/>
</dbReference>
<dbReference type="InterPro" id="IPR005490">
    <property type="entry name" value="LD_TPept_cat_dom"/>
</dbReference>
<dbReference type="Proteomes" id="UP000483035">
    <property type="component" value="Unassembled WGS sequence"/>
</dbReference>
<evidence type="ECO:0000256" key="4">
    <source>
        <dbReference type="ARBA" id="ARBA00022679"/>
    </source>
</evidence>
<dbReference type="GO" id="GO:0018104">
    <property type="term" value="P:peptidoglycan-protein cross-linking"/>
    <property type="evidence" value="ECO:0007669"/>
    <property type="project" value="TreeGrafter"/>
</dbReference>
<evidence type="ECO:0000256" key="7">
    <source>
        <dbReference type="ARBA" id="ARBA00022984"/>
    </source>
</evidence>
<dbReference type="AlphaFoldDB" id="A0A6L9UAL6"/>
<evidence type="ECO:0000259" key="10">
    <source>
        <dbReference type="PROSITE" id="PS52029"/>
    </source>
</evidence>
<dbReference type="PANTHER" id="PTHR30582">
    <property type="entry name" value="L,D-TRANSPEPTIDASE"/>
    <property type="match status" value="1"/>
</dbReference>
<dbReference type="EMBL" id="WUEY01000011">
    <property type="protein sequence ID" value="NEI72351.1"/>
    <property type="molecule type" value="Genomic_DNA"/>
</dbReference>
<comment type="similarity">
    <text evidence="2">Belongs to the YkuD family.</text>
</comment>
<dbReference type="Gene3D" id="2.40.440.10">
    <property type="entry name" value="L,D-transpeptidase catalytic domain-like"/>
    <property type="match status" value="1"/>
</dbReference>
<evidence type="ECO:0000256" key="9">
    <source>
        <dbReference type="PROSITE-ProRule" id="PRU01373"/>
    </source>
</evidence>
<feature type="active site" description="Proton donor/acceptor" evidence="9">
    <location>
        <position position="155"/>
    </location>
</feature>
<evidence type="ECO:0000256" key="6">
    <source>
        <dbReference type="ARBA" id="ARBA00022960"/>
    </source>
</evidence>
<protein>
    <submittedName>
        <fullName evidence="11">L,D-transpeptidase family protein</fullName>
    </submittedName>
</protein>
<comment type="caution">
    <text evidence="11">The sequence shown here is derived from an EMBL/GenBank/DDBJ whole genome shotgun (WGS) entry which is preliminary data.</text>
</comment>
<dbReference type="UniPathway" id="UPA00219"/>
<evidence type="ECO:0000256" key="5">
    <source>
        <dbReference type="ARBA" id="ARBA00022801"/>
    </source>
</evidence>
<keyword evidence="5" id="KW-0378">Hydrolase</keyword>
<name>A0A6L9UAL6_9HYPH</name>
<evidence type="ECO:0000313" key="11">
    <source>
        <dbReference type="EMBL" id="NEI72351.1"/>
    </source>
</evidence>
<proteinExistence type="inferred from homology"/>
<keyword evidence="6 9" id="KW-0133">Cell shape</keyword>
<feature type="active site" description="Nucleophile" evidence="9">
    <location>
        <position position="171"/>
    </location>
</feature>
<keyword evidence="8 9" id="KW-0961">Cell wall biogenesis/degradation</keyword>
<sequence>MCAGALGLLVSCAHQDVDGAPKSAEIRPYADEPYNVRPIDRSKFASRFRPATVTAPVGYAPGTIVVDTSARQLYFILGDGKARRYGIAVGASGHAWSGVATIGRMAKWPAWYPTDDMRSDAPELPHRIEPGPGNPLGARALYLYKNGIDTLYRIHGTSEPWTIGKEVSSGCIRMVNEDVMELYAHVSKGTVVFVL</sequence>
<evidence type="ECO:0000256" key="3">
    <source>
        <dbReference type="ARBA" id="ARBA00022676"/>
    </source>
</evidence>